<dbReference type="Pfam" id="PF18962">
    <property type="entry name" value="Por_Secre_tail"/>
    <property type="match status" value="1"/>
</dbReference>
<protein>
    <submittedName>
        <fullName evidence="3">T9SS type A sorting domain-containing protein</fullName>
    </submittedName>
</protein>
<dbReference type="SUPFAM" id="SSF50998">
    <property type="entry name" value="Quinoprotein alcohol dehydrogenase-like"/>
    <property type="match status" value="1"/>
</dbReference>
<dbReference type="SUPFAM" id="SSF82171">
    <property type="entry name" value="DPP6 N-terminal domain-like"/>
    <property type="match status" value="1"/>
</dbReference>
<feature type="chain" id="PRO_5020597808" evidence="1">
    <location>
        <begin position="21"/>
        <end position="1039"/>
    </location>
</feature>
<accession>A0A4Q5LZ83</accession>
<proteinExistence type="predicted"/>
<dbReference type="OrthoDB" id="1489153at2"/>
<dbReference type="AlphaFoldDB" id="A0A4Q5LZ83"/>
<organism evidence="3 4">
    <name type="scientific">Emticicia agri</name>
    <dbReference type="NCBI Taxonomy" id="2492393"/>
    <lineage>
        <taxon>Bacteria</taxon>
        <taxon>Pseudomonadati</taxon>
        <taxon>Bacteroidota</taxon>
        <taxon>Cytophagia</taxon>
        <taxon>Cytophagales</taxon>
        <taxon>Leadbetterellaceae</taxon>
        <taxon>Emticicia</taxon>
    </lineage>
</organism>
<dbReference type="Proteomes" id="UP000293162">
    <property type="component" value="Unassembled WGS sequence"/>
</dbReference>
<dbReference type="InterPro" id="IPR011047">
    <property type="entry name" value="Quinoprotein_ADH-like_sf"/>
</dbReference>
<feature type="signal peptide" evidence="1">
    <location>
        <begin position="1"/>
        <end position="20"/>
    </location>
</feature>
<dbReference type="NCBIfam" id="TIGR04183">
    <property type="entry name" value="Por_Secre_tail"/>
    <property type="match status" value="1"/>
</dbReference>
<dbReference type="RefSeq" id="WP_130021325.1">
    <property type="nucleotide sequence ID" value="NZ_SEWF01000016.1"/>
</dbReference>
<gene>
    <name evidence="3" type="ORF">EWM59_12555</name>
</gene>
<reference evidence="3 4" key="1">
    <citation type="submission" date="2019-02" db="EMBL/GenBank/DDBJ databases">
        <title>Bacterial novel species Emticicia sp. 17J42-9 isolated from soil.</title>
        <authorList>
            <person name="Jung H.-Y."/>
        </authorList>
    </citation>
    <scope>NUCLEOTIDE SEQUENCE [LARGE SCALE GENOMIC DNA]</scope>
    <source>
        <strain evidence="3 4">17J42-9</strain>
    </source>
</reference>
<evidence type="ECO:0000313" key="4">
    <source>
        <dbReference type="Proteomes" id="UP000293162"/>
    </source>
</evidence>
<keyword evidence="4" id="KW-1185">Reference proteome</keyword>
<dbReference type="InterPro" id="IPR026444">
    <property type="entry name" value="Secre_tail"/>
</dbReference>
<dbReference type="EMBL" id="SEWF01000016">
    <property type="protein sequence ID" value="RYU95276.1"/>
    <property type="molecule type" value="Genomic_DNA"/>
</dbReference>
<evidence type="ECO:0000256" key="1">
    <source>
        <dbReference type="SAM" id="SignalP"/>
    </source>
</evidence>
<name>A0A4Q5LZ83_9BACT</name>
<comment type="caution">
    <text evidence="3">The sequence shown here is derived from an EMBL/GenBank/DDBJ whole genome shotgun (WGS) entry which is preliminary data.</text>
</comment>
<feature type="domain" description="Secretion system C-terminal sorting" evidence="2">
    <location>
        <begin position="970"/>
        <end position="1037"/>
    </location>
</feature>
<sequence length="1039" mass="121639">MLRYFLLFFYNCLTVQTIFAQQQITDFPNEKMLTPSSFQYCGQVNDKVVFLAYRPEYNSSALWVFDGTQKGTILIKDTEKPNYSFSNFVSYDNQLYFLVNNELKREVWKTDGTVENTKKIFESDSLKAMHIVQDKLLIVLHGKQFYEEVKFALLNEADEVKIWENSAWYYTIFDDKIHYLSYNTPKYAQLKVYDGKVKTVTGLLKDKPYFSGPIKYQEHFYYYLYGRDQGEKKILISDLQNPEKNQLYDWTDHSDGFGIFVNDTAQSLHLIKYLQGHLQIYKVSKSNTLIEIVNIPNSTITTTFSYYFGQVQNPVLYNDNLVFTTVYGAEGGTHDFRIHKYNIKENTHKYSENLVSKFIWDVKITPRNGDVYELDGWNYNCLYDFSKNQLYGCVNFSSTNDSYSRVQVQTKTETFELSDNLYLINQYKKTPLLQTQTLNNPLITQFYYQDTLNNQLLFWTYNKTKKANQVWESDGLKTNLIFEYENNDIYNTGLCIEKRLLRSLIFSVYDSKEIRIFKTNGTIEGSKQLIHLESINYYLINPAGNDKLVIYRIDSKDKIKNSIVQKLVVINIETEELKIIDVSALARCQVFATTSGIYVTNHNDLGEYTSFYVLNNGKLEDITVKLKGNGTVRNLYTYANKLYYLHTVEDTYREIRYIDSLMHIRILYKDINSFFIDNKFLFISNKMGWVIADLDSGDTDIIKQEYDFFLGNISYQYEKLIFFNNTNLYIFNKDFNKQDVFVGDKIRSLQIVKNGVFIITNNNNSIVSKLWFYNFKTGILKEIIKEEDDISIELVDEELIFIRDKRGAKMRAWSAIHERFIMLPDGINQKVSIVGDIIIVTKISDYNNVYVLVRHDSVFEEKYKLNNQYYKTNTIVKTPTSFYLSYYEFQKGQELVCLTKDSIEYLPEIVKGREGIEPFSIFNFKNNIYVVASTYTYGTQIWRINQSSDEATPQDKLKMQSEPEPEKINIYPNPTQGVLTIEAASFSDIQLFQLDGKQVLNTKTTNATTTLDISSLQQGIYLLRIFNEKGVFTKKIVKF</sequence>
<evidence type="ECO:0000259" key="2">
    <source>
        <dbReference type="Pfam" id="PF18962"/>
    </source>
</evidence>
<keyword evidence="1" id="KW-0732">Signal</keyword>
<evidence type="ECO:0000313" key="3">
    <source>
        <dbReference type="EMBL" id="RYU95276.1"/>
    </source>
</evidence>